<sequence length="733" mass="83544">MESRVYRLDEINHDILNDHQNSASHDGPDRSSIDNNEYHHNDKDHHNGRSQHSDQGQHNDKYHYSDKYQSSDRYQSNDKNQDDDRHGSRGRQYSDNHQHHDRGHYNDRGDRSQYNERGQFNDRGQNNNNGQDYDRGQYNDRHANDGYRNNDYSQHRDDLYRDDSHAQYRNDGYRDNNHAQLRNEGYFGDGYQDMGRRDYSHIDPGVEDLPWGSDKPVYEWQQDYTESSAPADLKLEKELFDDERRVQAQPDFHKRNQNDQVRLKGGPDPHIPITDFKDVGLDPTIVDNVTRMQYSEPTPIQKNAIPLILDGYDLMACAQTGSGKTAAYLLPILSKVLVKVKQDPPIHRQPGARRSKAAPLALIILPTRELAVQIFDDSRRFTYKSRVRPVVIYGGAELGGQKEQLARGCDVLIATPGRLLDSLERGAVTLAKVRYLVLDEADRILDLGFEPMIRHILLSPDFVRDGVRPDDERIYYESDEHGVGAGIASRASTGSGAGLLQTLMFSATFPSEIQMLARDFLKDEYCRLRIGRIGGTTENIFQNVILVDEHEKEDTLIATLSACPPARTLVFVATKRKADYLDDTLFNLDFPCVSLHGDRTQRERELALEAFRRGKSPIMIATAVAARGLDIKDIMHVINYDLCRDIDDYVQRIGRTARAGHRGLATTFFSPSRDWDIAPALTKLLVECEQPVPDFLEEYIPENSSYDNDFIDLGALSVHDDAPAANPSNNEQT</sequence>
<dbReference type="CDD" id="cd18787">
    <property type="entry name" value="SF2_C_DEAD"/>
    <property type="match status" value="1"/>
</dbReference>
<accession>A0A9P3M0S9</accession>
<dbReference type="SMART" id="SM00490">
    <property type="entry name" value="HELICc"/>
    <property type="match status" value="1"/>
</dbReference>
<evidence type="ECO:0000256" key="1">
    <source>
        <dbReference type="ARBA" id="ARBA00012552"/>
    </source>
</evidence>
<dbReference type="Pfam" id="PF00271">
    <property type="entry name" value="Helicase_C"/>
    <property type="match status" value="1"/>
</dbReference>
<dbReference type="InterPro" id="IPR001650">
    <property type="entry name" value="Helicase_C-like"/>
</dbReference>
<evidence type="ECO:0000259" key="9">
    <source>
        <dbReference type="PROSITE" id="PS51192"/>
    </source>
</evidence>
<dbReference type="SMART" id="SM00487">
    <property type="entry name" value="DEXDc"/>
    <property type="match status" value="1"/>
</dbReference>
<protein>
    <recommendedName>
        <fullName evidence="1">RNA helicase</fullName>
        <ecNumber evidence="1">3.6.4.13</ecNumber>
    </recommendedName>
</protein>
<dbReference type="PROSITE" id="PS51194">
    <property type="entry name" value="HELICASE_CTER"/>
    <property type="match status" value="1"/>
</dbReference>
<feature type="compositionally biased region" description="Basic and acidic residues" evidence="8">
    <location>
        <begin position="132"/>
        <end position="145"/>
    </location>
</feature>
<dbReference type="Gene3D" id="3.40.50.300">
    <property type="entry name" value="P-loop containing nucleotide triphosphate hydrolases"/>
    <property type="match status" value="2"/>
</dbReference>
<dbReference type="InterPro" id="IPR011545">
    <property type="entry name" value="DEAD/DEAH_box_helicase_dom"/>
</dbReference>
<evidence type="ECO:0000256" key="7">
    <source>
        <dbReference type="RuleBase" id="RU000492"/>
    </source>
</evidence>
<evidence type="ECO:0000313" key="13">
    <source>
        <dbReference type="Proteomes" id="UP000827284"/>
    </source>
</evidence>
<evidence type="ECO:0000256" key="8">
    <source>
        <dbReference type="SAM" id="MobiDB-lite"/>
    </source>
</evidence>
<evidence type="ECO:0000256" key="2">
    <source>
        <dbReference type="ARBA" id="ARBA00022741"/>
    </source>
</evidence>
<dbReference type="FunFam" id="3.40.50.300:FF:000008">
    <property type="entry name" value="ATP-dependent RNA helicase RhlB"/>
    <property type="match status" value="1"/>
</dbReference>
<evidence type="ECO:0000259" key="10">
    <source>
        <dbReference type="PROSITE" id="PS51194"/>
    </source>
</evidence>
<dbReference type="SUPFAM" id="SSF52540">
    <property type="entry name" value="P-loop containing nucleoside triphosphate hydrolases"/>
    <property type="match status" value="1"/>
</dbReference>
<comment type="similarity">
    <text evidence="7">Belongs to the DEAD box helicase family.</text>
</comment>
<dbReference type="EMBL" id="BQFW01000013">
    <property type="protein sequence ID" value="GJJ77290.1"/>
    <property type="molecule type" value="Genomic_DNA"/>
</dbReference>
<dbReference type="OrthoDB" id="196131at2759"/>
<evidence type="ECO:0000256" key="6">
    <source>
        <dbReference type="PROSITE-ProRule" id="PRU00552"/>
    </source>
</evidence>
<keyword evidence="4 7" id="KW-0347">Helicase</keyword>
<name>A0A9P3M0S9_9FUNG</name>
<reference evidence="12" key="1">
    <citation type="submission" date="2021-11" db="EMBL/GenBank/DDBJ databases">
        <authorList>
            <person name="Herlambang A."/>
            <person name="Guo Y."/>
            <person name="Takashima Y."/>
            <person name="Nishizawa T."/>
        </authorList>
    </citation>
    <scope>NUCLEOTIDE SEQUENCE</scope>
    <source>
        <strain evidence="12">E1425</strain>
    </source>
</reference>
<evidence type="ECO:0000259" key="11">
    <source>
        <dbReference type="PROSITE" id="PS51195"/>
    </source>
</evidence>
<dbReference type="PROSITE" id="PS00039">
    <property type="entry name" value="DEAD_ATP_HELICASE"/>
    <property type="match status" value="1"/>
</dbReference>
<feature type="compositionally biased region" description="Low complexity" evidence="8">
    <location>
        <begin position="117"/>
        <end position="131"/>
    </location>
</feature>
<dbReference type="GO" id="GO:0003724">
    <property type="term" value="F:RNA helicase activity"/>
    <property type="evidence" value="ECO:0007669"/>
    <property type="project" value="UniProtKB-EC"/>
</dbReference>
<evidence type="ECO:0000256" key="4">
    <source>
        <dbReference type="ARBA" id="ARBA00022806"/>
    </source>
</evidence>
<proteinExistence type="inferred from homology"/>
<dbReference type="PROSITE" id="PS51195">
    <property type="entry name" value="Q_MOTIF"/>
    <property type="match status" value="1"/>
</dbReference>
<reference evidence="12" key="2">
    <citation type="journal article" date="2022" name="Microbiol. Resour. Announc.">
        <title>Whole-Genome Sequence of Entomortierella parvispora E1425, a Mucoromycotan Fungus Associated with Burkholderiaceae-Related Endosymbiotic Bacteria.</title>
        <authorList>
            <person name="Herlambang A."/>
            <person name="Guo Y."/>
            <person name="Takashima Y."/>
            <person name="Narisawa K."/>
            <person name="Ohta H."/>
            <person name="Nishizawa T."/>
        </authorList>
    </citation>
    <scope>NUCLEOTIDE SEQUENCE</scope>
    <source>
        <strain evidence="12">E1425</strain>
    </source>
</reference>
<dbReference type="Proteomes" id="UP000827284">
    <property type="component" value="Unassembled WGS sequence"/>
</dbReference>
<feature type="domain" description="Helicase ATP-binding" evidence="9">
    <location>
        <begin position="305"/>
        <end position="527"/>
    </location>
</feature>
<dbReference type="InterPro" id="IPR000629">
    <property type="entry name" value="RNA-helicase_DEAD-box_CS"/>
</dbReference>
<evidence type="ECO:0000313" key="12">
    <source>
        <dbReference type="EMBL" id="GJJ77290.1"/>
    </source>
</evidence>
<feature type="region of interest" description="Disordered" evidence="8">
    <location>
        <begin position="15"/>
        <end position="189"/>
    </location>
</feature>
<dbReference type="InterPro" id="IPR027417">
    <property type="entry name" value="P-loop_NTPase"/>
</dbReference>
<keyword evidence="5 7" id="KW-0067">ATP-binding</keyword>
<gene>
    <name evidence="12" type="ORF">EMPS_09649</name>
</gene>
<dbReference type="InterPro" id="IPR014014">
    <property type="entry name" value="RNA_helicase_DEAD_Q_motif"/>
</dbReference>
<evidence type="ECO:0000256" key="3">
    <source>
        <dbReference type="ARBA" id="ARBA00022801"/>
    </source>
</evidence>
<comment type="caution">
    <text evidence="12">The sequence shown here is derived from an EMBL/GenBank/DDBJ whole genome shotgun (WGS) entry which is preliminary data.</text>
</comment>
<dbReference type="GO" id="GO:0005524">
    <property type="term" value="F:ATP binding"/>
    <property type="evidence" value="ECO:0007669"/>
    <property type="project" value="UniProtKB-KW"/>
</dbReference>
<feature type="short sequence motif" description="Q motif" evidence="6">
    <location>
        <begin position="274"/>
        <end position="302"/>
    </location>
</feature>
<keyword evidence="2 7" id="KW-0547">Nucleotide-binding</keyword>
<dbReference type="GO" id="GO:0016787">
    <property type="term" value="F:hydrolase activity"/>
    <property type="evidence" value="ECO:0007669"/>
    <property type="project" value="UniProtKB-KW"/>
</dbReference>
<keyword evidence="3 7" id="KW-0378">Hydrolase</keyword>
<dbReference type="InterPro" id="IPR014001">
    <property type="entry name" value="Helicase_ATP-bd"/>
</dbReference>
<dbReference type="PROSITE" id="PS51192">
    <property type="entry name" value="HELICASE_ATP_BIND_1"/>
    <property type="match status" value="1"/>
</dbReference>
<dbReference type="EC" id="3.6.4.13" evidence="1"/>
<feature type="compositionally biased region" description="Basic and acidic residues" evidence="8">
    <location>
        <begin position="153"/>
        <end position="177"/>
    </location>
</feature>
<organism evidence="12 13">
    <name type="scientific">Entomortierella parvispora</name>
    <dbReference type="NCBI Taxonomy" id="205924"/>
    <lineage>
        <taxon>Eukaryota</taxon>
        <taxon>Fungi</taxon>
        <taxon>Fungi incertae sedis</taxon>
        <taxon>Mucoromycota</taxon>
        <taxon>Mortierellomycotina</taxon>
        <taxon>Mortierellomycetes</taxon>
        <taxon>Mortierellales</taxon>
        <taxon>Mortierellaceae</taxon>
        <taxon>Entomortierella</taxon>
    </lineage>
</organism>
<dbReference type="Pfam" id="PF00270">
    <property type="entry name" value="DEAD"/>
    <property type="match status" value="1"/>
</dbReference>
<evidence type="ECO:0000256" key="5">
    <source>
        <dbReference type="ARBA" id="ARBA00022840"/>
    </source>
</evidence>
<keyword evidence="13" id="KW-1185">Reference proteome</keyword>
<feature type="compositionally biased region" description="Basic and acidic residues" evidence="8">
    <location>
        <begin position="26"/>
        <end position="114"/>
    </location>
</feature>
<dbReference type="GO" id="GO:0003676">
    <property type="term" value="F:nucleic acid binding"/>
    <property type="evidence" value="ECO:0007669"/>
    <property type="project" value="InterPro"/>
</dbReference>
<feature type="domain" description="Helicase C-terminal" evidence="10">
    <location>
        <begin position="555"/>
        <end position="700"/>
    </location>
</feature>
<dbReference type="PANTHER" id="PTHR47958">
    <property type="entry name" value="ATP-DEPENDENT RNA HELICASE DBP3"/>
    <property type="match status" value="1"/>
</dbReference>
<dbReference type="AlphaFoldDB" id="A0A9P3M0S9"/>
<feature type="domain" description="DEAD-box RNA helicase Q" evidence="11">
    <location>
        <begin position="274"/>
        <end position="302"/>
    </location>
</feature>